<dbReference type="Proteomes" id="UP000244773">
    <property type="component" value="Segment"/>
</dbReference>
<proteinExistence type="predicted"/>
<evidence type="ECO:0000313" key="2">
    <source>
        <dbReference type="Proteomes" id="UP000244773"/>
    </source>
</evidence>
<accession>A0A2P0VMI2</accession>
<name>A0A2P0VMI2_9VIRU</name>
<sequence>MASQLDTYFRRAFDEYMPHCEILQLKTALHAPYKLIVVAPSTIINNQRKTTHIIVKNYYYVSSFDISEQIYVSIADVRAGLKDVCTLEDYAFDEFIKILEHWAAIFKKNTEKSAATRIQRVYRKYMAKKKLNATPVKPVFNFGSTKPEFNFGSTKPVFNFGSTKPAFNFGFPSPTRSVFSFNEPLVDINKIRNNTTKRDQTKPVTEKSYKILRVTDKGVKVVIFYFKLFVTWKFAIKKGIFYDNLDDDNLYKMFIDDYVHNNIEFYDTNDTSLPDVLNMK</sequence>
<gene>
    <name evidence="1" type="ORF">TetV_006</name>
</gene>
<evidence type="ECO:0000313" key="1">
    <source>
        <dbReference type="EMBL" id="AUF82098.1"/>
    </source>
</evidence>
<dbReference type="EMBL" id="KY322437">
    <property type="protein sequence ID" value="AUF82098.1"/>
    <property type="molecule type" value="Genomic_DNA"/>
</dbReference>
<dbReference type="PROSITE" id="PS50096">
    <property type="entry name" value="IQ"/>
    <property type="match status" value="1"/>
</dbReference>
<protein>
    <submittedName>
        <fullName evidence="1">Uncharacterized protein</fullName>
    </submittedName>
</protein>
<organism evidence="1">
    <name type="scientific">Tetraselmis virus 1</name>
    <dbReference type="NCBI Taxonomy" id="2060617"/>
    <lineage>
        <taxon>Viruses</taxon>
        <taxon>Varidnaviria</taxon>
        <taxon>Bamfordvirae</taxon>
        <taxon>Nucleocytoviricota</taxon>
        <taxon>Megaviricetes</taxon>
        <taxon>Imitervirales</taxon>
        <taxon>Allomimiviridae</taxon>
        <taxon>Oceanusvirus</taxon>
        <taxon>Oceanusvirus kaneohense</taxon>
    </lineage>
</organism>
<keyword evidence="2" id="KW-1185">Reference proteome</keyword>
<reference evidence="1" key="1">
    <citation type="journal article" date="2018" name="Virology">
        <title>A giant virus infecting green algae encodes key fermentation genes.</title>
        <authorList>
            <person name="Schvarcz C.R."/>
            <person name="Steward G.F."/>
        </authorList>
    </citation>
    <scope>NUCLEOTIDE SEQUENCE [LARGE SCALE GENOMIC DNA]</scope>
</reference>
<dbReference type="CDD" id="cd23767">
    <property type="entry name" value="IQCD"/>
    <property type="match status" value="1"/>
</dbReference>